<evidence type="ECO:0000256" key="3">
    <source>
        <dbReference type="ARBA" id="ARBA00022837"/>
    </source>
</evidence>
<dbReference type="EMBL" id="DAKRPA010000005">
    <property type="protein sequence ID" value="DBA04768.1"/>
    <property type="molecule type" value="Genomic_DNA"/>
</dbReference>
<feature type="region of interest" description="Disordered" evidence="5">
    <location>
        <begin position="450"/>
        <end position="477"/>
    </location>
</feature>
<dbReference type="PANTHER" id="PTHR20875">
    <property type="entry name" value="EF-HAND CALCIUM-BINDING DOMAIN-CONTAINING PROTEIN 6-RELATED"/>
    <property type="match status" value="1"/>
</dbReference>
<dbReference type="SMART" id="SM00054">
    <property type="entry name" value="EFh"/>
    <property type="match status" value="4"/>
</dbReference>
<reference evidence="7" key="1">
    <citation type="submission" date="2022-11" db="EMBL/GenBank/DDBJ databases">
        <authorList>
            <person name="Morgan W.R."/>
            <person name="Tartar A."/>
        </authorList>
    </citation>
    <scope>NUCLEOTIDE SEQUENCE</scope>
    <source>
        <strain evidence="7">ARSEF 373</strain>
    </source>
</reference>
<dbReference type="PANTHER" id="PTHR20875:SF0">
    <property type="entry name" value="GH12158P"/>
    <property type="match status" value="1"/>
</dbReference>
<dbReference type="InterPro" id="IPR011992">
    <property type="entry name" value="EF-hand-dom_pair"/>
</dbReference>
<dbReference type="Pfam" id="PF08976">
    <property type="entry name" value="EF-hand_11"/>
    <property type="match status" value="1"/>
</dbReference>
<organism evidence="7 8">
    <name type="scientific">Lagenidium giganteum</name>
    <dbReference type="NCBI Taxonomy" id="4803"/>
    <lineage>
        <taxon>Eukaryota</taxon>
        <taxon>Sar</taxon>
        <taxon>Stramenopiles</taxon>
        <taxon>Oomycota</taxon>
        <taxon>Peronosporomycetes</taxon>
        <taxon>Pythiales</taxon>
        <taxon>Pythiaceae</taxon>
    </lineage>
</organism>
<protein>
    <recommendedName>
        <fullName evidence="6">EF-hand domain-containing protein</fullName>
    </recommendedName>
</protein>
<dbReference type="AlphaFoldDB" id="A0AAV2ZBG9"/>
<evidence type="ECO:0000313" key="8">
    <source>
        <dbReference type="Proteomes" id="UP001146120"/>
    </source>
</evidence>
<proteinExistence type="predicted"/>
<keyword evidence="8" id="KW-1185">Reference proteome</keyword>
<keyword evidence="1" id="KW-0597">Phosphoprotein</keyword>
<feature type="domain" description="EF-hand" evidence="6">
    <location>
        <begin position="29"/>
        <end position="64"/>
    </location>
</feature>
<name>A0AAV2ZBG9_9STRA</name>
<keyword evidence="3" id="KW-0106">Calcium</keyword>
<evidence type="ECO:0000256" key="5">
    <source>
        <dbReference type="SAM" id="MobiDB-lite"/>
    </source>
</evidence>
<feature type="compositionally biased region" description="Polar residues" evidence="5">
    <location>
        <begin position="911"/>
        <end position="924"/>
    </location>
</feature>
<evidence type="ECO:0000256" key="1">
    <source>
        <dbReference type="ARBA" id="ARBA00022553"/>
    </source>
</evidence>
<feature type="coiled-coil region" evidence="4">
    <location>
        <begin position="1130"/>
        <end position="1171"/>
    </location>
</feature>
<dbReference type="InterPro" id="IPR052603">
    <property type="entry name" value="EFCB6"/>
</dbReference>
<gene>
    <name evidence="7" type="ORF">N0F65_004405</name>
</gene>
<sequence>MSQWQQYHQLLENERLVQYFADEIARFSLTTMKPDDVLRRFSLNGDGQLDLKEFQLAVKRMGIVASSDSADGSSVRARELFSVFCPSSTRKLEIDLFCRIMTEWSVRLLRMQQLQQQQQQQQQMHQIHRPSGSAFGRTTGGRTSPTRLAALATPYAIDPASRSILSSAVGTTSTEAEQILRRLSDPVTSNMEKLSQMFYKMDIACSGSVSRDEFELALSHIGVFLTQREYDKLYDALPLEYKDFNAPFGCGDGAGDNFGLRYATFLASFQQKPSNTQSSGHLGALAPAGLLTTPVVGHARLWDVLVASLDKLEPLFLQYKRIHQRYLSPENFRDCLLRCGVAMSTADFAALRVRLLPFCDSNGNIGLAPLLHALKAHDRSQMLSAVASSPAVNNPIPTGVSPIRTGRRVVFPNVGESVSLVAPVPHPAGKSNEQRNAEANRAIVKTRDENRWKSDLNFDTQQQQAHASSGEDNGVEEKQHALEHRILQKLQQLKEVGQLGSSSPQSVFPGDRFGRITRGQFRQSLVHLGVLARYAEVETLFWTLDPQGRGYIINHEFYDHLNGHASHVPNDADAGSWNLPSLSTDGAGSPERSRLSRPVQKVLEGMLHNMPALMAMCERFDPHRTGNITYQELVLVVQQVGILASSADLQTAVLAITQRVDPYLANSPESSNIDVRQWSIDYRTLEHRVAYLCSDLLSPKKRRKHLSTTSVLLSPQEVQEQKFQTEYNMNTINEAETLWNCPRRRHNMDHRATKTSVRIADQVLQPNSPRAQQYQHYQPAVTNYGSNKVLQETIERKQKLNRVALISILHDILERRSDLKQVMDLHRNADVHGHISKEELVAVLMSSRLSLNFTTASGVSAREFVEMLYPTPSDPQQAAISAPIMVGFLDLLHRISDLLAELTRHHPPGSDTRTAYSSPNSQQARRVGARFTHSTTPIYPVPGEGRAQAVPGVASFASDELSLRRKLVYESRLRDLLASEKGRQSAAILIRHAYKGLSSREMVVPIENGEYEAVCRSSDLKYVCYRLGLDLDVGELHFLTSMIDVNQSGYIASPQLLQYFVHLASAPSPTNGNGNSSQPKDLMLDMAASLPSPAKGLPRLIYPTAAAQQLVSPKDARNMNRASSGISGVLEALKSKIEVLEREIRADEKGKQEYDDQLFRLNKRREDLEAKLKESRQWIDLFESKIKPLEGKYGETTQSMQTQYDDAKLRHAQGIQVLIENFEYHPEFKRFSDTFSAVPFRPK</sequence>
<dbReference type="InterPro" id="IPR002048">
    <property type="entry name" value="EF_hand_dom"/>
</dbReference>
<dbReference type="GO" id="GO:0005509">
    <property type="term" value="F:calcium ion binding"/>
    <property type="evidence" value="ECO:0007669"/>
    <property type="project" value="InterPro"/>
</dbReference>
<reference evidence="7" key="2">
    <citation type="journal article" date="2023" name="Microbiol Resour">
        <title>Decontamination and Annotation of the Draft Genome Sequence of the Oomycete Lagenidium giganteum ARSEF 373.</title>
        <authorList>
            <person name="Morgan W.R."/>
            <person name="Tartar A."/>
        </authorList>
    </citation>
    <scope>NUCLEOTIDE SEQUENCE</scope>
    <source>
        <strain evidence="7">ARSEF 373</strain>
    </source>
</reference>
<dbReference type="PROSITE" id="PS50222">
    <property type="entry name" value="EF_HAND_2"/>
    <property type="match status" value="3"/>
</dbReference>
<feature type="domain" description="EF-hand" evidence="6">
    <location>
        <begin position="189"/>
        <end position="224"/>
    </location>
</feature>
<evidence type="ECO:0000259" key="6">
    <source>
        <dbReference type="PROSITE" id="PS50222"/>
    </source>
</evidence>
<dbReference type="Proteomes" id="UP001146120">
    <property type="component" value="Unassembled WGS sequence"/>
</dbReference>
<evidence type="ECO:0000313" key="7">
    <source>
        <dbReference type="EMBL" id="DBA04768.1"/>
    </source>
</evidence>
<keyword evidence="4" id="KW-0175">Coiled coil</keyword>
<dbReference type="InterPro" id="IPR015070">
    <property type="entry name" value="EF_hand_DJBP"/>
</dbReference>
<feature type="domain" description="EF-hand" evidence="6">
    <location>
        <begin position="608"/>
        <end position="643"/>
    </location>
</feature>
<feature type="region of interest" description="Disordered" evidence="5">
    <location>
        <begin position="903"/>
        <end position="929"/>
    </location>
</feature>
<accession>A0AAV2ZBG9</accession>
<dbReference type="Pfam" id="PF13833">
    <property type="entry name" value="EF-hand_8"/>
    <property type="match status" value="1"/>
</dbReference>
<comment type="caution">
    <text evidence="7">The sequence shown here is derived from an EMBL/GenBank/DDBJ whole genome shotgun (WGS) entry which is preliminary data.</text>
</comment>
<dbReference type="Gene3D" id="1.10.238.10">
    <property type="entry name" value="EF-hand"/>
    <property type="match status" value="2"/>
</dbReference>
<dbReference type="SUPFAM" id="SSF47473">
    <property type="entry name" value="EF-hand"/>
    <property type="match status" value="3"/>
</dbReference>
<evidence type="ECO:0000256" key="4">
    <source>
        <dbReference type="SAM" id="Coils"/>
    </source>
</evidence>
<feature type="region of interest" description="Disordered" evidence="5">
    <location>
        <begin position="576"/>
        <end position="595"/>
    </location>
</feature>
<keyword evidence="2" id="KW-0677">Repeat</keyword>
<feature type="compositionally biased region" description="Polar residues" evidence="5">
    <location>
        <begin position="457"/>
        <end position="471"/>
    </location>
</feature>
<evidence type="ECO:0000256" key="2">
    <source>
        <dbReference type="ARBA" id="ARBA00022737"/>
    </source>
</evidence>